<dbReference type="GeneID" id="60598345"/>
<dbReference type="Proteomes" id="UP000646844">
    <property type="component" value="Unassembled WGS sequence"/>
</dbReference>
<dbReference type="RefSeq" id="WP_198429712.1">
    <property type="nucleotide sequence ID" value="NZ_BAABQO010000009.1"/>
</dbReference>
<feature type="transmembrane region" description="Helical" evidence="1">
    <location>
        <begin position="6"/>
        <end position="26"/>
    </location>
</feature>
<sequence length="57" mass="6510">MRKFVIILFIVSIVLIAVSIYLFTIYKSTVHHIPIVLHPFNKSIIAWYSVPPNGTPT</sequence>
<organism evidence="2 3">
    <name type="scientific">Sulfurisphaera tokodaii</name>
    <dbReference type="NCBI Taxonomy" id="111955"/>
    <lineage>
        <taxon>Archaea</taxon>
        <taxon>Thermoproteota</taxon>
        <taxon>Thermoprotei</taxon>
        <taxon>Sulfolobales</taxon>
        <taxon>Sulfolobaceae</taxon>
        <taxon>Sulfurisphaera</taxon>
    </lineage>
</organism>
<proteinExistence type="predicted"/>
<protein>
    <submittedName>
        <fullName evidence="2">Uncharacterized protein</fullName>
    </submittedName>
</protein>
<dbReference type="EMBL" id="DUJO01000057">
    <property type="protein sequence ID" value="HII75270.1"/>
    <property type="molecule type" value="Genomic_DNA"/>
</dbReference>
<keyword evidence="1" id="KW-0812">Transmembrane</keyword>
<dbReference type="AlphaFoldDB" id="A0A832TBU9"/>
<keyword evidence="1" id="KW-1133">Transmembrane helix</keyword>
<accession>A0A832TBU9</accession>
<evidence type="ECO:0000313" key="3">
    <source>
        <dbReference type="Proteomes" id="UP000646844"/>
    </source>
</evidence>
<gene>
    <name evidence="2" type="ORF">HA332_13120</name>
</gene>
<comment type="caution">
    <text evidence="2">The sequence shown here is derived from an EMBL/GenBank/DDBJ whole genome shotgun (WGS) entry which is preliminary data.</text>
</comment>
<evidence type="ECO:0000256" key="1">
    <source>
        <dbReference type="SAM" id="Phobius"/>
    </source>
</evidence>
<reference evidence="2" key="1">
    <citation type="journal article" date="2020" name="bioRxiv">
        <title>A rank-normalized archaeal taxonomy based on genome phylogeny resolves widespread incomplete and uneven classifications.</title>
        <authorList>
            <person name="Rinke C."/>
            <person name="Chuvochina M."/>
            <person name="Mussig A.J."/>
            <person name="Chaumeil P.-A."/>
            <person name="Waite D.W."/>
            <person name="Whitman W.B."/>
            <person name="Parks D.H."/>
            <person name="Hugenholtz P."/>
        </authorList>
    </citation>
    <scope>NUCLEOTIDE SEQUENCE</scope>
    <source>
        <strain evidence="2">UBA8838</strain>
    </source>
</reference>
<name>A0A832TBU9_9CREN</name>
<evidence type="ECO:0000313" key="2">
    <source>
        <dbReference type="EMBL" id="HII75270.1"/>
    </source>
</evidence>
<keyword evidence="1" id="KW-0472">Membrane</keyword>